<dbReference type="RefSeq" id="WP_013969020.1">
    <property type="nucleotide sequence ID" value="NC_015732.1"/>
</dbReference>
<dbReference type="KEGG" id="scd:Spica_1567"/>
<dbReference type="eggNOG" id="COG4113">
    <property type="taxonomic scope" value="Bacteria"/>
</dbReference>
<dbReference type="PANTHER" id="PTHR35901:SF1">
    <property type="entry name" value="EXONUCLEASE VAPC9"/>
    <property type="match status" value="1"/>
</dbReference>
<organism evidence="3 4">
    <name type="scientific">Gracilinema caldarium (strain ATCC 51460 / DSM 7334 / H1)</name>
    <name type="common">Treponema caldarium</name>
    <dbReference type="NCBI Taxonomy" id="744872"/>
    <lineage>
        <taxon>Bacteria</taxon>
        <taxon>Pseudomonadati</taxon>
        <taxon>Spirochaetota</taxon>
        <taxon>Spirochaetia</taxon>
        <taxon>Spirochaetales</taxon>
        <taxon>Breznakiellaceae</taxon>
        <taxon>Gracilinema</taxon>
    </lineage>
</organism>
<dbReference type="OrthoDB" id="360814at2"/>
<sequence length="133" mass="15231">MIIVLDASGAVEAALDREKGKQILDLLKVADITISPDIFISEATNVFWKYRKFSQFNDEICLKGIEFCINLIDDFVDSNNLWRESYFEGIKNQSSTYDMFYLVTARRNGAMLVTMDKKLNSIAKQYGIPIIEN</sequence>
<dbReference type="InterPro" id="IPR044153">
    <property type="entry name" value="PIN_Pae0151-like"/>
</dbReference>
<dbReference type="InterPro" id="IPR051619">
    <property type="entry name" value="TypeII_TA_RNase_PINc/VapC"/>
</dbReference>
<dbReference type="InterPro" id="IPR002716">
    <property type="entry name" value="PIN_dom"/>
</dbReference>
<feature type="domain" description="PIN" evidence="2">
    <location>
        <begin position="3"/>
        <end position="124"/>
    </location>
</feature>
<dbReference type="Pfam" id="PF01850">
    <property type="entry name" value="PIN"/>
    <property type="match status" value="1"/>
</dbReference>
<proteinExistence type="predicted"/>
<dbReference type="EMBL" id="CP002868">
    <property type="protein sequence ID" value="AEJ19711.1"/>
    <property type="molecule type" value="Genomic_DNA"/>
</dbReference>
<evidence type="ECO:0000259" key="2">
    <source>
        <dbReference type="Pfam" id="PF01850"/>
    </source>
</evidence>
<dbReference type="Gene3D" id="3.40.50.1010">
    <property type="entry name" value="5'-nuclease"/>
    <property type="match status" value="1"/>
</dbReference>
<keyword evidence="4" id="KW-1185">Reference proteome</keyword>
<evidence type="ECO:0000313" key="4">
    <source>
        <dbReference type="Proteomes" id="UP000000503"/>
    </source>
</evidence>
<keyword evidence="1" id="KW-0460">Magnesium</keyword>
<dbReference type="Proteomes" id="UP000000503">
    <property type="component" value="Chromosome"/>
</dbReference>
<dbReference type="SUPFAM" id="SSF88723">
    <property type="entry name" value="PIN domain-like"/>
    <property type="match status" value="1"/>
</dbReference>
<dbReference type="AlphaFoldDB" id="F8EZB9"/>
<accession>F8EZB9</accession>
<evidence type="ECO:0000313" key="3">
    <source>
        <dbReference type="EMBL" id="AEJ19711.1"/>
    </source>
</evidence>
<name>F8EZB9_GRAC1</name>
<reference evidence="4" key="1">
    <citation type="journal article" date="2013" name="Stand. Genomic Sci.">
        <title>Genome sequence of the thermophilic fresh-water bacterium Spirochaeta caldaria type strain (H1(T)), reclassification of Spirochaeta caldaria, Spirochaeta stenostrepta, and Spirochaeta zuelzerae in the genus Treponema as Treponema caldaria comb. nov., Treponema stenostrepta comb. nov., and Treponema zuelzerae comb. nov., and emendation of the genus Treponema.</title>
        <authorList>
            <person name="Abt B."/>
            <person name="Goker M."/>
            <person name="Scheuner C."/>
            <person name="Han C."/>
            <person name="Lu M."/>
            <person name="Misra M."/>
            <person name="Lapidus A."/>
            <person name="Nolan M."/>
            <person name="Lucas S."/>
            <person name="Hammon N."/>
            <person name="Deshpande S."/>
            <person name="Cheng J.F."/>
            <person name="Tapia R."/>
            <person name="Goodwin L.A."/>
            <person name="Pitluck S."/>
            <person name="Liolios K."/>
            <person name="Pagani I."/>
            <person name="Ivanova N."/>
            <person name="Mavromatis K."/>
            <person name="Mikhailova N."/>
            <person name="Huntemann M."/>
            <person name="Pati A."/>
            <person name="Chen A."/>
            <person name="Palaniappan K."/>
            <person name="Land M."/>
            <person name="Hauser L."/>
            <person name="Jeffries C.D."/>
            <person name="Rohde M."/>
            <person name="Spring S."/>
            <person name="Gronow S."/>
            <person name="Detter J.C."/>
            <person name="Bristow J."/>
            <person name="Eisen J.A."/>
            <person name="Markowitz V."/>
            <person name="Hugenholtz P."/>
            <person name="Kyrpides N.C."/>
            <person name="Woyke T."/>
            <person name="Klenk H.P."/>
        </authorList>
    </citation>
    <scope>NUCLEOTIDE SEQUENCE</scope>
    <source>
        <strain evidence="4">ATCC 51460 / DSM 7334 / H1</strain>
    </source>
</reference>
<dbReference type="CDD" id="cd09873">
    <property type="entry name" value="PIN_Pae0151-like"/>
    <property type="match status" value="1"/>
</dbReference>
<dbReference type="HOGENOM" id="CLU_121774_3_0_12"/>
<dbReference type="PANTHER" id="PTHR35901">
    <property type="entry name" value="RIBONUCLEASE VAPC3"/>
    <property type="match status" value="1"/>
</dbReference>
<gene>
    <name evidence="3" type="ordered locus">Spica_1567</name>
</gene>
<protein>
    <submittedName>
        <fullName evidence="3">PilT protein domain protein</fullName>
    </submittedName>
</protein>
<evidence type="ECO:0000256" key="1">
    <source>
        <dbReference type="ARBA" id="ARBA00022842"/>
    </source>
</evidence>
<dbReference type="InterPro" id="IPR029060">
    <property type="entry name" value="PIN-like_dom_sf"/>
</dbReference>